<evidence type="ECO:0000313" key="1">
    <source>
        <dbReference type="EMBL" id="PJF46274.1"/>
    </source>
</evidence>
<evidence type="ECO:0008006" key="3">
    <source>
        <dbReference type="Google" id="ProtNLM"/>
    </source>
</evidence>
<sequence>MLQLGLEAPSFDRAAQAYQVITGWHISGNSVRRISEGEGAKIDAMREAEVAQAHAVALASGERPEMTPCRVDPVKEQGNVSTDGVFIRVRGEGWKEVKVTAISQVRVSRQQTEQVSARHAAQKAVVKLEWHSYQATLGDADDMARRQYVEGLRRGLPDCVRVTSVNDGAAWIERITRANFPDAIQIVDWAHAAQHVHHAAERAWPQQPDTAK</sequence>
<dbReference type="EMBL" id="PGTN01000328">
    <property type="protein sequence ID" value="PJF46274.1"/>
    <property type="molecule type" value="Genomic_DNA"/>
</dbReference>
<gene>
    <name evidence="1" type="ORF">CUN48_14630</name>
</gene>
<protein>
    <recommendedName>
        <fullName evidence="3">ISKra4 family transposase</fullName>
    </recommendedName>
</protein>
<comment type="caution">
    <text evidence="1">The sequence shown here is derived from an EMBL/GenBank/DDBJ whole genome shotgun (WGS) entry which is preliminary data.</text>
</comment>
<organism evidence="1 2">
    <name type="scientific">Candidatus Thermofonsia Clade 3 bacterium</name>
    <dbReference type="NCBI Taxonomy" id="2364212"/>
    <lineage>
        <taxon>Bacteria</taxon>
        <taxon>Bacillati</taxon>
        <taxon>Chloroflexota</taxon>
        <taxon>Candidatus Thermofontia</taxon>
        <taxon>Candidatus Thermofonsia Clade 3</taxon>
    </lineage>
</organism>
<accession>A0A2M8Q914</accession>
<evidence type="ECO:0000313" key="2">
    <source>
        <dbReference type="Proteomes" id="UP000230790"/>
    </source>
</evidence>
<feature type="non-terminal residue" evidence="1">
    <location>
        <position position="212"/>
    </location>
</feature>
<dbReference type="AlphaFoldDB" id="A0A2M8Q914"/>
<dbReference type="Proteomes" id="UP000230790">
    <property type="component" value="Unassembled WGS sequence"/>
</dbReference>
<name>A0A2M8Q914_9CHLR</name>
<reference evidence="1 2" key="1">
    <citation type="submission" date="2017-11" db="EMBL/GenBank/DDBJ databases">
        <title>Evolution of Phototrophy in the Chloroflexi Phylum Driven by Horizontal Gene Transfer.</title>
        <authorList>
            <person name="Ward L.M."/>
            <person name="Hemp J."/>
            <person name="Shih P.M."/>
            <person name="Mcglynn S.E."/>
            <person name="Fischer W."/>
        </authorList>
    </citation>
    <scope>NUCLEOTIDE SEQUENCE [LARGE SCALE GENOMIC DNA]</scope>
    <source>
        <strain evidence="1">JP3_7</strain>
    </source>
</reference>
<proteinExistence type="predicted"/>